<feature type="transmembrane region" description="Helical" evidence="6">
    <location>
        <begin position="25"/>
        <end position="46"/>
    </location>
</feature>
<dbReference type="Proteomes" id="UP001075354">
    <property type="component" value="Chromosome 9"/>
</dbReference>
<name>A0AAV7XEC8_9NEOP</name>
<dbReference type="AlphaFoldDB" id="A0AAV7XEC8"/>
<feature type="domain" description="TLC" evidence="7">
    <location>
        <begin position="99"/>
        <end position="327"/>
    </location>
</feature>
<dbReference type="SMART" id="SM00724">
    <property type="entry name" value="TLC"/>
    <property type="match status" value="1"/>
</dbReference>
<dbReference type="GO" id="GO:0055088">
    <property type="term" value="P:lipid homeostasis"/>
    <property type="evidence" value="ECO:0007669"/>
    <property type="project" value="TreeGrafter"/>
</dbReference>
<evidence type="ECO:0000256" key="3">
    <source>
        <dbReference type="ARBA" id="ARBA00022989"/>
    </source>
</evidence>
<feature type="transmembrane region" description="Helical" evidence="6">
    <location>
        <begin position="58"/>
        <end position="82"/>
    </location>
</feature>
<keyword evidence="2 5" id="KW-0812">Transmembrane</keyword>
<keyword evidence="4 5" id="KW-0472">Membrane</keyword>
<dbReference type="EMBL" id="JAPTSV010000009">
    <property type="protein sequence ID" value="KAJ1524386.1"/>
    <property type="molecule type" value="Genomic_DNA"/>
</dbReference>
<protein>
    <recommendedName>
        <fullName evidence="7">TLC domain-containing protein</fullName>
    </recommendedName>
</protein>
<comment type="subcellular location">
    <subcellularLocation>
        <location evidence="1">Membrane</location>
        <topology evidence="1">Multi-pass membrane protein</topology>
    </subcellularLocation>
</comment>
<dbReference type="InterPro" id="IPR006634">
    <property type="entry name" value="TLC-dom"/>
</dbReference>
<dbReference type="InterPro" id="IPR050846">
    <property type="entry name" value="TLCD"/>
</dbReference>
<dbReference type="Pfam" id="PF03798">
    <property type="entry name" value="TRAM_LAG1_CLN8"/>
    <property type="match status" value="1"/>
</dbReference>
<evidence type="ECO:0000256" key="4">
    <source>
        <dbReference type="ARBA" id="ARBA00023136"/>
    </source>
</evidence>
<evidence type="ECO:0000313" key="9">
    <source>
        <dbReference type="Proteomes" id="UP001075354"/>
    </source>
</evidence>
<evidence type="ECO:0000256" key="2">
    <source>
        <dbReference type="ARBA" id="ARBA00022692"/>
    </source>
</evidence>
<evidence type="ECO:0000256" key="6">
    <source>
        <dbReference type="SAM" id="Phobius"/>
    </source>
</evidence>
<dbReference type="GO" id="GO:0016020">
    <property type="term" value="C:membrane"/>
    <property type="evidence" value="ECO:0007669"/>
    <property type="project" value="UniProtKB-SubCell"/>
</dbReference>
<comment type="caution">
    <text evidence="8">The sequence shown here is derived from an EMBL/GenBank/DDBJ whole genome shotgun (WGS) entry which is preliminary data.</text>
</comment>
<proteinExistence type="predicted"/>
<evidence type="ECO:0000259" key="7">
    <source>
        <dbReference type="PROSITE" id="PS50922"/>
    </source>
</evidence>
<feature type="transmembrane region" description="Helical" evidence="6">
    <location>
        <begin position="191"/>
        <end position="218"/>
    </location>
</feature>
<dbReference type="PROSITE" id="PS50922">
    <property type="entry name" value="TLC"/>
    <property type="match status" value="1"/>
</dbReference>
<sequence>METTSVRPSGNSEKKGNQNIQCNNCALYLLVVSVVGSLSVAGVSLLPLHPNDHIPIALGAWLSALGLVFFVSLFALLNHVGLQTKVGQRCRKKYQLTIGEVLDISNKIVSAVQAVLSCFTGVVVCAWSCTRNFLRSSHFISEAYAWFGAAYFFYDIWSMYKVYVCTAVNGAINGTVSAENQKSRFRKVVDYLVCQPLIILHHLFIGSFGFLLIVYLRGGLGDCVFGFVYLMELSTPFVSIRGILSKLKMKASSLYVINGITMLFTFFLCRLAMFPYVMYMYSEFINQSIWEAMKSLPTGCKVSMAILTIPQFYWFSLMTKGACSLISRNKVKNKAPQQKSVVCTPIATGRDDIASLSK</sequence>
<accession>A0AAV7XEC8</accession>
<dbReference type="PANTHER" id="PTHR13439">
    <property type="entry name" value="CT120 PROTEIN"/>
    <property type="match status" value="1"/>
</dbReference>
<evidence type="ECO:0000256" key="1">
    <source>
        <dbReference type="ARBA" id="ARBA00004141"/>
    </source>
</evidence>
<dbReference type="PANTHER" id="PTHR13439:SF66">
    <property type="entry name" value="BCDNA.GH12326"/>
    <property type="match status" value="1"/>
</dbReference>
<reference evidence="8" key="1">
    <citation type="submission" date="2022-12" db="EMBL/GenBank/DDBJ databases">
        <title>Chromosome-level genome assembly of the bean flower thrips Megalurothrips usitatus.</title>
        <authorList>
            <person name="Ma L."/>
            <person name="Liu Q."/>
            <person name="Li H."/>
            <person name="Cai W."/>
        </authorList>
    </citation>
    <scope>NUCLEOTIDE SEQUENCE</scope>
    <source>
        <strain evidence="8">Cailab_2022a</strain>
    </source>
</reference>
<gene>
    <name evidence="8" type="ORF">ONE63_010886</name>
</gene>
<keyword evidence="9" id="KW-1185">Reference proteome</keyword>
<feature type="transmembrane region" description="Helical" evidence="6">
    <location>
        <begin position="256"/>
        <end position="282"/>
    </location>
</feature>
<feature type="transmembrane region" description="Helical" evidence="6">
    <location>
        <begin position="224"/>
        <end position="244"/>
    </location>
</feature>
<evidence type="ECO:0000256" key="5">
    <source>
        <dbReference type="PROSITE-ProRule" id="PRU00205"/>
    </source>
</evidence>
<evidence type="ECO:0000313" key="8">
    <source>
        <dbReference type="EMBL" id="KAJ1524386.1"/>
    </source>
</evidence>
<keyword evidence="3 6" id="KW-1133">Transmembrane helix</keyword>
<organism evidence="8 9">
    <name type="scientific">Megalurothrips usitatus</name>
    <name type="common">bean blossom thrips</name>
    <dbReference type="NCBI Taxonomy" id="439358"/>
    <lineage>
        <taxon>Eukaryota</taxon>
        <taxon>Metazoa</taxon>
        <taxon>Ecdysozoa</taxon>
        <taxon>Arthropoda</taxon>
        <taxon>Hexapoda</taxon>
        <taxon>Insecta</taxon>
        <taxon>Pterygota</taxon>
        <taxon>Neoptera</taxon>
        <taxon>Paraneoptera</taxon>
        <taxon>Thysanoptera</taxon>
        <taxon>Terebrantia</taxon>
        <taxon>Thripoidea</taxon>
        <taxon>Thripidae</taxon>
        <taxon>Megalurothrips</taxon>
    </lineage>
</organism>
<dbReference type="GO" id="GO:0005783">
    <property type="term" value="C:endoplasmic reticulum"/>
    <property type="evidence" value="ECO:0007669"/>
    <property type="project" value="TreeGrafter"/>
</dbReference>
<feature type="transmembrane region" description="Helical" evidence="6">
    <location>
        <begin position="302"/>
        <end position="326"/>
    </location>
</feature>